<sequence>MASLPIAVEGSSSSAFYARSTPGGGPVVVFCTSILLRERAMSLRVKANHETSKTEARRHVISALVWLLGNNQYLIKRDLRSATFKEREYKYIKSGASVAIIQY</sequence>
<evidence type="ECO:0000313" key="1">
    <source>
        <dbReference type="EMBL" id="KZT00676.1"/>
    </source>
</evidence>
<dbReference type="GeneID" id="63819873"/>
<protein>
    <submittedName>
        <fullName evidence="1">Uncharacterized protein</fullName>
    </submittedName>
</protein>
<dbReference type="Proteomes" id="UP000076871">
    <property type="component" value="Unassembled WGS sequence"/>
</dbReference>
<dbReference type="InParanoid" id="A0A165BBH1"/>
<dbReference type="RefSeq" id="XP_040758416.1">
    <property type="nucleotide sequence ID" value="XM_040902842.1"/>
</dbReference>
<proteinExistence type="predicted"/>
<reference evidence="1 2" key="1">
    <citation type="journal article" date="2016" name="Mol. Biol. Evol.">
        <title>Comparative Genomics of Early-Diverging Mushroom-Forming Fungi Provides Insights into the Origins of Lignocellulose Decay Capabilities.</title>
        <authorList>
            <person name="Nagy L.G."/>
            <person name="Riley R."/>
            <person name="Tritt A."/>
            <person name="Adam C."/>
            <person name="Daum C."/>
            <person name="Floudas D."/>
            <person name="Sun H."/>
            <person name="Yadav J.S."/>
            <person name="Pangilinan J."/>
            <person name="Larsson K.H."/>
            <person name="Matsuura K."/>
            <person name="Barry K."/>
            <person name="Labutti K."/>
            <person name="Kuo R."/>
            <person name="Ohm R.A."/>
            <person name="Bhattacharya S.S."/>
            <person name="Shirouzu T."/>
            <person name="Yoshinaga Y."/>
            <person name="Martin F.M."/>
            <person name="Grigoriev I.V."/>
            <person name="Hibbett D.S."/>
        </authorList>
    </citation>
    <scope>NUCLEOTIDE SEQUENCE [LARGE SCALE GENOMIC DNA]</scope>
    <source>
        <strain evidence="1 2">93-53</strain>
    </source>
</reference>
<accession>A0A165BBH1</accession>
<keyword evidence="2" id="KW-1185">Reference proteome</keyword>
<gene>
    <name evidence="1" type="ORF">LAESUDRAFT_532962</name>
</gene>
<organism evidence="1 2">
    <name type="scientific">Laetiporus sulphureus 93-53</name>
    <dbReference type="NCBI Taxonomy" id="1314785"/>
    <lineage>
        <taxon>Eukaryota</taxon>
        <taxon>Fungi</taxon>
        <taxon>Dikarya</taxon>
        <taxon>Basidiomycota</taxon>
        <taxon>Agaricomycotina</taxon>
        <taxon>Agaricomycetes</taxon>
        <taxon>Polyporales</taxon>
        <taxon>Laetiporus</taxon>
    </lineage>
</organism>
<dbReference type="AlphaFoldDB" id="A0A165BBH1"/>
<name>A0A165BBH1_9APHY</name>
<evidence type="ECO:0000313" key="2">
    <source>
        <dbReference type="Proteomes" id="UP000076871"/>
    </source>
</evidence>
<dbReference type="EMBL" id="KV427680">
    <property type="protein sequence ID" value="KZT00676.1"/>
    <property type="molecule type" value="Genomic_DNA"/>
</dbReference>